<protein>
    <submittedName>
        <fullName evidence="2">DUF983 domain-containing protein</fullName>
    </submittedName>
</protein>
<evidence type="ECO:0000256" key="1">
    <source>
        <dbReference type="SAM" id="Phobius"/>
    </source>
</evidence>
<dbReference type="OrthoDB" id="9799456at2"/>
<evidence type="ECO:0000313" key="3">
    <source>
        <dbReference type="Proteomes" id="UP000460290"/>
    </source>
</evidence>
<keyword evidence="1" id="KW-0472">Membrane</keyword>
<feature type="transmembrane region" description="Helical" evidence="1">
    <location>
        <begin position="59"/>
        <end position="79"/>
    </location>
</feature>
<dbReference type="Proteomes" id="UP000460290">
    <property type="component" value="Unassembled WGS sequence"/>
</dbReference>
<name>A0A844Z399_9SPHN</name>
<dbReference type="AlphaFoldDB" id="A0A844Z399"/>
<proteinExistence type="predicted"/>
<dbReference type="InterPro" id="IPR009325">
    <property type="entry name" value="DUF983"/>
</dbReference>
<reference evidence="2 3" key="1">
    <citation type="submission" date="2019-12" db="EMBL/GenBank/DDBJ databases">
        <title>Genomic-based taxomic classification of the family Erythrobacteraceae.</title>
        <authorList>
            <person name="Xu L."/>
        </authorList>
    </citation>
    <scope>NUCLEOTIDE SEQUENCE [LARGE SCALE GENOMIC DNA]</scope>
    <source>
        <strain evidence="2 3">KCTC 42006</strain>
    </source>
</reference>
<accession>A0A844Z399</accession>
<gene>
    <name evidence="2" type="ORF">GRI35_07295</name>
</gene>
<dbReference type="RefSeq" id="WP_160613551.1">
    <property type="nucleotide sequence ID" value="NZ_JAUFQM010000001.1"/>
</dbReference>
<keyword evidence="3" id="KW-1185">Reference proteome</keyword>
<comment type="caution">
    <text evidence="2">The sequence shown here is derived from an EMBL/GenBank/DDBJ whole genome shotgun (WGS) entry which is preliminary data.</text>
</comment>
<dbReference type="EMBL" id="WTYZ01000001">
    <property type="protein sequence ID" value="MXO83171.1"/>
    <property type="molecule type" value="Genomic_DNA"/>
</dbReference>
<organism evidence="2 3">
    <name type="scientific">Pontixanthobacter aestiaquae</name>
    <dbReference type="NCBI Taxonomy" id="1509367"/>
    <lineage>
        <taxon>Bacteria</taxon>
        <taxon>Pseudomonadati</taxon>
        <taxon>Pseudomonadota</taxon>
        <taxon>Alphaproteobacteria</taxon>
        <taxon>Sphingomonadales</taxon>
        <taxon>Erythrobacteraceae</taxon>
        <taxon>Pontixanthobacter</taxon>
    </lineage>
</organism>
<keyword evidence="1" id="KW-1133">Transmembrane helix</keyword>
<dbReference type="Pfam" id="PF06170">
    <property type="entry name" value="DUF983"/>
    <property type="match status" value="1"/>
</dbReference>
<evidence type="ECO:0000313" key="2">
    <source>
        <dbReference type="EMBL" id="MXO83171.1"/>
    </source>
</evidence>
<sequence>MTTDKHQTKGQPGIAAAALFGLCPKCAERTLFDGIATFAPKCTSCELDYSKFNVGDGPAGFLTLIIGALIVGLALWLEVSVTPPFWIHAMLWVPLTVAAVFFGLRAAKAALLYAEYNNDAGEAGLKK</sequence>
<keyword evidence="1" id="KW-0812">Transmembrane</keyword>
<feature type="transmembrane region" description="Helical" evidence="1">
    <location>
        <begin position="85"/>
        <end position="104"/>
    </location>
</feature>